<feature type="transmembrane region" description="Helical" evidence="7">
    <location>
        <begin position="203"/>
        <end position="223"/>
    </location>
</feature>
<evidence type="ECO:0000256" key="5">
    <source>
        <dbReference type="ARBA" id="ARBA00023136"/>
    </source>
</evidence>
<evidence type="ECO:0000256" key="6">
    <source>
        <dbReference type="SAM" id="MobiDB-lite"/>
    </source>
</evidence>
<keyword evidence="4 7" id="KW-1133">Transmembrane helix</keyword>
<keyword evidence="9" id="KW-1185">Reference proteome</keyword>
<feature type="transmembrane region" description="Helical" evidence="7">
    <location>
        <begin position="337"/>
        <end position="360"/>
    </location>
</feature>
<evidence type="ECO:0000313" key="9">
    <source>
        <dbReference type="Proteomes" id="UP001327957"/>
    </source>
</evidence>
<reference evidence="8 9" key="1">
    <citation type="submission" date="2023-04" db="EMBL/GenBank/DDBJ databases">
        <title>Colletotrichum tabacum stain YC1 causing leaf anthracnose on Nicotiana tabacum(L.) cv.</title>
        <authorList>
            <person name="Ji Z."/>
            <person name="Wang M."/>
            <person name="Zhang J."/>
            <person name="Wang N."/>
            <person name="Zhou Z."/>
        </authorList>
    </citation>
    <scope>NUCLEOTIDE SEQUENCE [LARGE SCALE GENOMIC DNA]</scope>
    <source>
        <strain evidence="8 9">YC1</strain>
    </source>
</reference>
<feature type="transmembrane region" description="Helical" evidence="7">
    <location>
        <begin position="391"/>
        <end position="411"/>
    </location>
</feature>
<keyword evidence="5 7" id="KW-0472">Membrane</keyword>
<feature type="transmembrane region" description="Helical" evidence="7">
    <location>
        <begin position="53"/>
        <end position="76"/>
    </location>
</feature>
<gene>
    <name evidence="8" type="ORF">QIS74_07086</name>
</gene>
<dbReference type="GO" id="GO:0022857">
    <property type="term" value="F:transmembrane transporter activity"/>
    <property type="evidence" value="ECO:0007669"/>
    <property type="project" value="InterPro"/>
</dbReference>
<evidence type="ECO:0000256" key="2">
    <source>
        <dbReference type="ARBA" id="ARBA00022448"/>
    </source>
</evidence>
<dbReference type="AlphaFoldDB" id="A0AAV9TAP8"/>
<comment type="subcellular location">
    <subcellularLocation>
        <location evidence="1">Membrane</location>
        <topology evidence="1">Multi-pass membrane protein</topology>
    </subcellularLocation>
</comment>
<proteinExistence type="predicted"/>
<keyword evidence="2" id="KW-0813">Transport</keyword>
<evidence type="ECO:0000256" key="4">
    <source>
        <dbReference type="ARBA" id="ARBA00022989"/>
    </source>
</evidence>
<dbReference type="Proteomes" id="UP001327957">
    <property type="component" value="Unassembled WGS sequence"/>
</dbReference>
<dbReference type="InterPro" id="IPR002293">
    <property type="entry name" value="AA/rel_permease1"/>
</dbReference>
<evidence type="ECO:0000256" key="7">
    <source>
        <dbReference type="SAM" id="Phobius"/>
    </source>
</evidence>
<feature type="transmembrane region" description="Helical" evidence="7">
    <location>
        <begin position="141"/>
        <end position="166"/>
    </location>
</feature>
<dbReference type="PANTHER" id="PTHR45649:SF7">
    <property type="entry name" value="CHOLINE TRANSPORT PROTEIN"/>
    <property type="match status" value="1"/>
</dbReference>
<evidence type="ECO:0000256" key="1">
    <source>
        <dbReference type="ARBA" id="ARBA00004141"/>
    </source>
</evidence>
<accession>A0AAV9TAP8</accession>
<evidence type="ECO:0000313" key="8">
    <source>
        <dbReference type="EMBL" id="KAK6216972.1"/>
    </source>
</evidence>
<dbReference type="Gene3D" id="1.20.1740.10">
    <property type="entry name" value="Amino acid/polyamine transporter I"/>
    <property type="match status" value="1"/>
</dbReference>
<dbReference type="PANTHER" id="PTHR45649">
    <property type="entry name" value="AMINO-ACID PERMEASE BAT1"/>
    <property type="match status" value="1"/>
</dbReference>
<comment type="caution">
    <text evidence="8">The sequence shown here is derived from an EMBL/GenBank/DDBJ whole genome shotgun (WGS) entry which is preliminary data.</text>
</comment>
<dbReference type="EMBL" id="JASAOK010000039">
    <property type="protein sequence ID" value="KAK6216972.1"/>
    <property type="molecule type" value="Genomic_DNA"/>
</dbReference>
<feature type="transmembrane region" description="Helical" evidence="7">
    <location>
        <begin position="178"/>
        <end position="197"/>
    </location>
</feature>
<evidence type="ECO:0008006" key="10">
    <source>
        <dbReference type="Google" id="ProtNLM"/>
    </source>
</evidence>
<organism evidence="8 9">
    <name type="scientific">Colletotrichum tabaci</name>
    <dbReference type="NCBI Taxonomy" id="1209068"/>
    <lineage>
        <taxon>Eukaryota</taxon>
        <taxon>Fungi</taxon>
        <taxon>Dikarya</taxon>
        <taxon>Ascomycota</taxon>
        <taxon>Pezizomycotina</taxon>
        <taxon>Sordariomycetes</taxon>
        <taxon>Hypocreomycetidae</taxon>
        <taxon>Glomerellales</taxon>
        <taxon>Glomerellaceae</taxon>
        <taxon>Colletotrichum</taxon>
        <taxon>Colletotrichum destructivum species complex</taxon>
    </lineage>
</organism>
<feature type="transmembrane region" description="Helical" evidence="7">
    <location>
        <begin position="417"/>
        <end position="439"/>
    </location>
</feature>
<feature type="transmembrane region" description="Helical" evidence="7">
    <location>
        <begin position="88"/>
        <end position="107"/>
    </location>
</feature>
<protein>
    <recommendedName>
        <fullName evidence="10">Choline transport protein</fullName>
    </recommendedName>
</protein>
<keyword evidence="3 7" id="KW-0812">Transmembrane</keyword>
<evidence type="ECO:0000256" key="3">
    <source>
        <dbReference type="ARBA" id="ARBA00022692"/>
    </source>
</evidence>
<feature type="transmembrane region" description="Helical" evidence="7">
    <location>
        <begin position="451"/>
        <end position="473"/>
    </location>
</feature>
<dbReference type="Pfam" id="PF13520">
    <property type="entry name" value="AA_permease_2"/>
    <property type="match status" value="1"/>
</dbReference>
<feature type="transmembrane region" description="Helical" evidence="7">
    <location>
        <begin position="283"/>
        <end position="310"/>
    </location>
</feature>
<feature type="region of interest" description="Disordered" evidence="6">
    <location>
        <begin position="1"/>
        <end position="22"/>
    </location>
</feature>
<dbReference type="PIRSF" id="PIRSF006060">
    <property type="entry name" value="AA_transporter"/>
    <property type="match status" value="1"/>
</dbReference>
<sequence length="548" mass="59323">MSRPANPQQLECSNEMTEASHGNANKASLNELGMLNKTISQTAGTVVELRKNFSAWSVLGLGFSMTNSWFGVSTALVAGINSGGPVQLVYGLILTMVVATAIATSLAELSSAMPHAGGQYYWAAMLASPRYSRGASYVTGWIAWAGSLFTCASIALGVGNLCLGCIKLARPDLEIKPWMTFAAYQIINLTCCFFNLLSRLLPLVTFCTLWISIISYVAIILAVPISSPKHRPAEWVFTEFINNTGWQSDSIAYITGLISSNWAFNGLDGAVHMAEEVVNPERVIPIALLGTVVIGFCTAWTFAIAMMVSINDYDSMAATPTGVPILELFQQALGNRVGSIALLSLIIITGCGCLVASHTWQARLCWSFARDRGLPASALLSQVHQTLQVPLNAHAASCVIVALLGCLYLVSNTAFNSMATACVVLLYLSYSIPVVCLLFRGRSNIDHGPFWLGQLGLVCNFILLAWLVFAFVVRTSGPPLSSSLEGTVSRDRADWHAKMFSFPPVYPATAGNMNYVSVVYVVILVIVAIWWVARARTQYRPAMLRSER</sequence>
<name>A0AAV9TAP8_9PEZI</name>
<dbReference type="GO" id="GO:0016020">
    <property type="term" value="C:membrane"/>
    <property type="evidence" value="ECO:0007669"/>
    <property type="project" value="UniProtKB-SubCell"/>
</dbReference>
<feature type="transmembrane region" description="Helical" evidence="7">
    <location>
        <begin position="513"/>
        <end position="533"/>
    </location>
</feature>